<proteinExistence type="predicted"/>
<organism evidence="1 2">
    <name type="scientific">Rhodocista pekingensis</name>
    <dbReference type="NCBI Taxonomy" id="201185"/>
    <lineage>
        <taxon>Bacteria</taxon>
        <taxon>Pseudomonadati</taxon>
        <taxon>Pseudomonadota</taxon>
        <taxon>Alphaproteobacteria</taxon>
        <taxon>Rhodospirillales</taxon>
        <taxon>Azospirillaceae</taxon>
        <taxon>Rhodocista</taxon>
    </lineage>
</organism>
<dbReference type="RefSeq" id="WP_012567174.1">
    <property type="nucleotide sequence ID" value="NZ_JBHTCM010000010.1"/>
</dbReference>
<accession>A0ABW2KWV1</accession>
<protein>
    <submittedName>
        <fullName evidence="1">RebB family R body protein</fullName>
    </submittedName>
</protein>
<gene>
    <name evidence="1" type="ORF">ACFQPS_09855</name>
</gene>
<comment type="caution">
    <text evidence="1">The sequence shown here is derived from an EMBL/GenBank/DDBJ whole genome shotgun (WGS) entry which is preliminary data.</text>
</comment>
<evidence type="ECO:0000313" key="2">
    <source>
        <dbReference type="Proteomes" id="UP001596456"/>
    </source>
</evidence>
<dbReference type="Pfam" id="PF11747">
    <property type="entry name" value="RebB"/>
    <property type="match status" value="1"/>
</dbReference>
<name>A0ABW2KWV1_9PROT</name>
<sequence length="108" mass="10950">MAYPTLVNGQITDAVSQANVTILAAAPAQAMATLYQVMAQSIGLSMQNAVARQRSMAMIDTAVTTQGTSLLYSTPVAAGARGTTEVFSGNGLAELIAALTAVAAMKKG</sequence>
<dbReference type="EMBL" id="JBHTCM010000010">
    <property type="protein sequence ID" value="MFC7333465.1"/>
    <property type="molecule type" value="Genomic_DNA"/>
</dbReference>
<keyword evidence="2" id="KW-1185">Reference proteome</keyword>
<dbReference type="InterPro" id="IPR021070">
    <property type="entry name" value="Killing_trait_RebB"/>
</dbReference>
<evidence type="ECO:0000313" key="1">
    <source>
        <dbReference type="EMBL" id="MFC7333465.1"/>
    </source>
</evidence>
<reference evidence="2" key="1">
    <citation type="journal article" date="2019" name="Int. J. Syst. Evol. Microbiol.">
        <title>The Global Catalogue of Microorganisms (GCM) 10K type strain sequencing project: providing services to taxonomists for standard genome sequencing and annotation.</title>
        <authorList>
            <consortium name="The Broad Institute Genomics Platform"/>
            <consortium name="The Broad Institute Genome Sequencing Center for Infectious Disease"/>
            <person name="Wu L."/>
            <person name="Ma J."/>
        </authorList>
    </citation>
    <scope>NUCLEOTIDE SEQUENCE [LARGE SCALE GENOMIC DNA]</scope>
    <source>
        <strain evidence="2">CGMCC 1.16275</strain>
    </source>
</reference>
<dbReference type="Proteomes" id="UP001596456">
    <property type="component" value="Unassembled WGS sequence"/>
</dbReference>